<name>A0A1Q8RH93_9PEZI</name>
<keyword evidence="2" id="KW-0408">Iron</keyword>
<accession>A0A1Q8RH93</accession>
<protein>
    <submittedName>
        <fullName evidence="6">Kelch repeat-containing protein-like protein 6</fullName>
    </submittedName>
</protein>
<gene>
    <name evidence="6" type="ORF">CCHL11_09733</name>
</gene>
<dbReference type="STRING" id="708187.A0A1Q8RH93"/>
<evidence type="ECO:0000256" key="2">
    <source>
        <dbReference type="ARBA" id="ARBA00023004"/>
    </source>
</evidence>
<evidence type="ECO:0000313" key="7">
    <source>
        <dbReference type="Proteomes" id="UP000186583"/>
    </source>
</evidence>
<sequence>MVPQSWTAALFAVVQLSSTCHAQSDVPSVANYRRRVFARHPASLIGDYVYFDGGEVSQVIGGKSPASQYRPSNPINTTLSIDLSKSWKPEEVEIKQTQKSAPKMMRQAIFTDNSSNAFYIWGGFSPYGASPPRAQLWKFNTDGSGGGSWSTEIKPGNDAFTGLTRSQGGTFVSTPDSGFYFGGYAEAGSDPNPNGPVPGFLQFNYTATDQAWTNHTDVPYSNYRTLVGGSAHYVPTYGPNGLIMILGGGEHVIGSGQGVDNVGYLSFGSIWFMDPVTKEWYSQRTSGNAPGPRMWHCTVGLQGPNNTYEIFVFGGSNIANSETYDEVHILSLPGFVWKKANYTSRYPRDCQSCVVAGQRQMISFGGIDRMGGKGNSVTFFNSEDPLPQGLGVFDLTTLEWKDEYDAAAASYETPEIVKSWYDDGNLANVEYSSDVAALFKQSNTGSSETEPGSGSSSDDSGSSSTNTGAIAGGVVGGVAGAALIGLAIWLLRRRKQKKVPGAGEAGPVEAPSNTQQYQVYSPVPPSTTLAPSELQGEYRDHSVTDKPKTMQPHEMDAQQPGHFYAAELDGTEARK</sequence>
<organism evidence="6 7">
    <name type="scientific">Colletotrichum chlorophyti</name>
    <dbReference type="NCBI Taxonomy" id="708187"/>
    <lineage>
        <taxon>Eukaryota</taxon>
        <taxon>Fungi</taxon>
        <taxon>Dikarya</taxon>
        <taxon>Ascomycota</taxon>
        <taxon>Pezizomycotina</taxon>
        <taxon>Sordariomycetes</taxon>
        <taxon>Hypocreomycetidae</taxon>
        <taxon>Glomerellales</taxon>
        <taxon>Glomerellaceae</taxon>
        <taxon>Colletotrichum</taxon>
    </lineage>
</organism>
<evidence type="ECO:0000256" key="4">
    <source>
        <dbReference type="SAM" id="Phobius"/>
    </source>
</evidence>
<feature type="region of interest" description="Disordered" evidence="3">
    <location>
        <begin position="442"/>
        <end position="465"/>
    </location>
</feature>
<dbReference type="Pfam" id="PF24681">
    <property type="entry name" value="Kelch_KLHDC2_KLHL20_DRC7"/>
    <property type="match status" value="1"/>
</dbReference>
<evidence type="ECO:0000256" key="1">
    <source>
        <dbReference type="ARBA" id="ARBA00022737"/>
    </source>
</evidence>
<keyword evidence="7" id="KW-1185">Reference proteome</keyword>
<keyword evidence="4" id="KW-0812">Transmembrane</keyword>
<dbReference type="InterPro" id="IPR011043">
    <property type="entry name" value="Gal_Oxase/kelch_b-propeller"/>
</dbReference>
<evidence type="ECO:0000313" key="6">
    <source>
        <dbReference type="EMBL" id="OLN83698.1"/>
    </source>
</evidence>
<keyword evidence="4" id="KW-0472">Membrane</keyword>
<dbReference type="OrthoDB" id="540004at2759"/>
<proteinExistence type="predicted"/>
<feature type="chain" id="PRO_5012954682" evidence="5">
    <location>
        <begin position="23"/>
        <end position="575"/>
    </location>
</feature>
<dbReference type="InterPro" id="IPR015915">
    <property type="entry name" value="Kelch-typ_b-propeller"/>
</dbReference>
<keyword evidence="4" id="KW-1133">Transmembrane helix</keyword>
<reference evidence="6 7" key="1">
    <citation type="submission" date="2016-11" db="EMBL/GenBank/DDBJ databases">
        <title>Draft Genome Assembly of Colletotrichum chlorophyti a pathogen of herbaceous plants.</title>
        <authorList>
            <person name="Gan P."/>
            <person name="Narusaka M."/>
            <person name="Tsushima A."/>
            <person name="Narusaka Y."/>
            <person name="Takano Y."/>
            <person name="Shirasu K."/>
        </authorList>
    </citation>
    <scope>NUCLEOTIDE SEQUENCE [LARGE SCALE GENOMIC DNA]</scope>
    <source>
        <strain evidence="6 7">NTL11</strain>
    </source>
</reference>
<dbReference type="PANTHER" id="PTHR47435:SF4">
    <property type="entry name" value="KELCH REPEAT PROTEIN (AFU_ORTHOLOGUE AFUA_5G12780)"/>
    <property type="match status" value="1"/>
</dbReference>
<dbReference type="Gene3D" id="2.120.10.80">
    <property type="entry name" value="Kelch-type beta propeller"/>
    <property type="match status" value="1"/>
</dbReference>
<dbReference type="Proteomes" id="UP000186583">
    <property type="component" value="Unassembled WGS sequence"/>
</dbReference>
<dbReference type="SUPFAM" id="SSF50965">
    <property type="entry name" value="Galactose oxidase, central domain"/>
    <property type="match status" value="2"/>
</dbReference>
<feature type="compositionally biased region" description="Basic and acidic residues" evidence="3">
    <location>
        <begin position="536"/>
        <end position="556"/>
    </location>
</feature>
<evidence type="ECO:0000256" key="3">
    <source>
        <dbReference type="SAM" id="MobiDB-lite"/>
    </source>
</evidence>
<keyword evidence="1" id="KW-0677">Repeat</keyword>
<dbReference type="NCBIfam" id="TIGR01167">
    <property type="entry name" value="LPXTG_anchor"/>
    <property type="match status" value="1"/>
</dbReference>
<dbReference type="EMBL" id="MPGH01000203">
    <property type="protein sequence ID" value="OLN83698.1"/>
    <property type="molecule type" value="Genomic_DNA"/>
</dbReference>
<dbReference type="AlphaFoldDB" id="A0A1Q8RH93"/>
<dbReference type="GO" id="GO:0019760">
    <property type="term" value="P:glucosinolate metabolic process"/>
    <property type="evidence" value="ECO:0007669"/>
    <property type="project" value="UniProtKB-ARBA"/>
</dbReference>
<feature type="transmembrane region" description="Helical" evidence="4">
    <location>
        <begin position="469"/>
        <end position="491"/>
    </location>
</feature>
<evidence type="ECO:0000256" key="5">
    <source>
        <dbReference type="SAM" id="SignalP"/>
    </source>
</evidence>
<feature type="region of interest" description="Disordered" evidence="3">
    <location>
        <begin position="500"/>
        <end position="575"/>
    </location>
</feature>
<comment type="caution">
    <text evidence="6">The sequence shown here is derived from an EMBL/GenBank/DDBJ whole genome shotgun (WGS) entry which is preliminary data.</text>
</comment>
<keyword evidence="5" id="KW-0732">Signal</keyword>
<dbReference type="PANTHER" id="PTHR47435">
    <property type="entry name" value="KELCH REPEAT PROTEIN (AFU_ORTHOLOGUE AFUA_5G12780)"/>
    <property type="match status" value="1"/>
</dbReference>
<feature type="signal peptide" evidence="5">
    <location>
        <begin position="1"/>
        <end position="22"/>
    </location>
</feature>